<keyword evidence="3" id="KW-1185">Reference proteome</keyword>
<sequence length="680" mass="74799">MQRYPPPGAAATLDPTPDHHRRQLSSTSTGSRAPTSPRIRSSGTRPARPSNPDDPTDDKWLLHPPARKASPGLPFYTPGGGAGGAGGGTPRGARGFRAGLSGRLRGGRARWFVLLALVAGVLLWRSSGSSEGLVGADDEALLRAATTPRGAAERTPLPIVDVREPEEPPDRPPPVHDKPVSPPRPPSTVDSGPIDVAVRPLSLSASVDPSSPFAGRYLAYSPHSGYHNQRISLENALTLAYLLRRTLLLPPVWLGHAIPYISFDKLQRRLEMATKEGLEHCVPFGEGAVVDPIPRECDGFWDWTTVDWSFLVDLSEAEKVVPIQRRWNMSMDALASDLGLAKPNRHGERRDVFSLRDDTMYQYRFYDSVSDADPLDKWTTRIDLDRLRRDSASHTLVHVGSMFGTNRLRLVDDEGYDARGTFRRAMVFRTEAVDEVADEIRDLMGGEGRYYGLHFRVGDGVFQKNARANMRGVWDKLCGDKMKLGQDVCDEARGLSEGEEGRPGRREKRDGDGDDAALEEEEGTGDTLAKRANSRPQREGAYHHAPLPPLPTIRTLADSPLSSTLSCRRPLHTSPRLLPFNAPLFIATDSKLGASDPNLAPFFSAFPCTFVLSDFGHLASLGRMNRLRNADDKTPLAQFLYPQLDAQVAAWGRGLVGTPQSTYSRFAIDVLHQVYQYASL</sequence>
<dbReference type="Proteomes" id="UP000311382">
    <property type="component" value="Unassembled WGS sequence"/>
</dbReference>
<feature type="region of interest" description="Disordered" evidence="1">
    <location>
        <begin position="146"/>
        <end position="193"/>
    </location>
</feature>
<feature type="compositionally biased region" description="Gly residues" evidence="1">
    <location>
        <begin position="78"/>
        <end position="90"/>
    </location>
</feature>
<evidence type="ECO:0000313" key="3">
    <source>
        <dbReference type="Proteomes" id="UP000311382"/>
    </source>
</evidence>
<feature type="compositionally biased region" description="Polar residues" evidence="1">
    <location>
        <begin position="24"/>
        <end position="44"/>
    </location>
</feature>
<protein>
    <submittedName>
        <fullName evidence="2">Uncharacterized protein</fullName>
    </submittedName>
</protein>
<reference evidence="2 3" key="1">
    <citation type="submission" date="2019-03" db="EMBL/GenBank/DDBJ databases">
        <title>Rhodosporidium diobovatum UCD-FST 08-225 genome sequencing, assembly, and annotation.</title>
        <authorList>
            <person name="Fakankun I.U."/>
            <person name="Fristensky B."/>
            <person name="Levin D.B."/>
        </authorList>
    </citation>
    <scope>NUCLEOTIDE SEQUENCE [LARGE SCALE GENOMIC DNA]</scope>
    <source>
        <strain evidence="2 3">UCD-FST 08-225</strain>
    </source>
</reference>
<comment type="caution">
    <text evidence="2">The sequence shown here is derived from an EMBL/GenBank/DDBJ whole genome shotgun (WGS) entry which is preliminary data.</text>
</comment>
<evidence type="ECO:0000256" key="1">
    <source>
        <dbReference type="SAM" id="MobiDB-lite"/>
    </source>
</evidence>
<dbReference type="EMBL" id="SOZI01000004">
    <property type="protein sequence ID" value="TNY24160.1"/>
    <property type="molecule type" value="Genomic_DNA"/>
</dbReference>
<dbReference type="STRING" id="5288.A0A5C5G504"/>
<evidence type="ECO:0000313" key="2">
    <source>
        <dbReference type="EMBL" id="TNY24160.1"/>
    </source>
</evidence>
<feature type="compositionally biased region" description="Basic and acidic residues" evidence="1">
    <location>
        <begin position="491"/>
        <end position="511"/>
    </location>
</feature>
<gene>
    <name evidence="2" type="ORF">DMC30DRAFT_189669</name>
</gene>
<organism evidence="2 3">
    <name type="scientific">Rhodotorula diobovata</name>
    <dbReference type="NCBI Taxonomy" id="5288"/>
    <lineage>
        <taxon>Eukaryota</taxon>
        <taxon>Fungi</taxon>
        <taxon>Dikarya</taxon>
        <taxon>Basidiomycota</taxon>
        <taxon>Pucciniomycotina</taxon>
        <taxon>Microbotryomycetes</taxon>
        <taxon>Sporidiobolales</taxon>
        <taxon>Sporidiobolaceae</taxon>
        <taxon>Rhodotorula</taxon>
    </lineage>
</organism>
<feature type="region of interest" description="Disordered" evidence="1">
    <location>
        <begin position="1"/>
        <end position="90"/>
    </location>
</feature>
<accession>A0A5C5G504</accession>
<dbReference type="OrthoDB" id="1882547at2759"/>
<dbReference type="PANTHER" id="PTHR36050">
    <property type="entry name" value="O-FUCOSYLTRANSFERASE 30"/>
    <property type="match status" value="1"/>
</dbReference>
<dbReference type="AlphaFoldDB" id="A0A5C5G504"/>
<feature type="region of interest" description="Disordered" evidence="1">
    <location>
        <begin position="491"/>
        <end position="555"/>
    </location>
</feature>
<name>A0A5C5G504_9BASI</name>
<feature type="compositionally biased region" description="Acidic residues" evidence="1">
    <location>
        <begin position="512"/>
        <end position="524"/>
    </location>
</feature>
<feature type="compositionally biased region" description="Basic and acidic residues" evidence="1">
    <location>
        <begin position="161"/>
        <end position="179"/>
    </location>
</feature>
<proteinExistence type="predicted"/>
<dbReference type="PANTHER" id="PTHR36050:SF1">
    <property type="entry name" value="O-FUCOSYLTRANSFERASE 30"/>
    <property type="match status" value="1"/>
</dbReference>